<dbReference type="EMBL" id="VSSQ01080539">
    <property type="protein sequence ID" value="MPN29717.1"/>
    <property type="molecule type" value="Genomic_DNA"/>
</dbReference>
<organism evidence="1">
    <name type="scientific">bioreactor metagenome</name>
    <dbReference type="NCBI Taxonomy" id="1076179"/>
    <lineage>
        <taxon>unclassified sequences</taxon>
        <taxon>metagenomes</taxon>
        <taxon>ecological metagenomes</taxon>
    </lineage>
</organism>
<comment type="caution">
    <text evidence="1">The sequence shown here is derived from an EMBL/GenBank/DDBJ whole genome shotgun (WGS) entry which is preliminary data.</text>
</comment>
<reference evidence="1" key="1">
    <citation type="submission" date="2019-08" db="EMBL/GenBank/DDBJ databases">
        <authorList>
            <person name="Kucharzyk K."/>
            <person name="Murdoch R.W."/>
            <person name="Higgins S."/>
            <person name="Loffler F."/>
        </authorList>
    </citation>
    <scope>NUCLEOTIDE SEQUENCE</scope>
</reference>
<proteinExistence type="predicted"/>
<sequence>MFAKDLVTAEVYAKMGLILGSESARSELDTVEGLAYFLVLEDGTQISNYSFNEMVWNERWINQQKQISA</sequence>
<name>A0A645GS39_9ZZZZ</name>
<evidence type="ECO:0000313" key="1">
    <source>
        <dbReference type="EMBL" id="MPN29717.1"/>
    </source>
</evidence>
<gene>
    <name evidence="1" type="ORF">SDC9_177170</name>
</gene>
<evidence type="ECO:0008006" key="2">
    <source>
        <dbReference type="Google" id="ProtNLM"/>
    </source>
</evidence>
<dbReference type="AlphaFoldDB" id="A0A645GS39"/>
<protein>
    <recommendedName>
        <fullName evidence="2">FAD:protein FMN transferase</fullName>
    </recommendedName>
</protein>
<accession>A0A645GS39</accession>